<reference evidence="1" key="1">
    <citation type="journal article" date="2014" name="Proc. Natl. Acad. Sci. U.S.A.">
        <title>Baculovirus resistance in codling moth is virus isolate-dependent and the consequence of a mutation in viral gene pe38.</title>
        <authorList>
            <person name="Gebhardt M.M."/>
            <person name="Eberle K.E."/>
            <person name="Radtke P."/>
            <person name="Jehle J.A."/>
        </authorList>
    </citation>
    <scope>NUCLEOTIDE SEQUENCE</scope>
    <source>
        <strain evidence="1">CpGV-E2</strain>
    </source>
</reference>
<proteinExistence type="predicted"/>
<evidence type="ECO:0000313" key="1">
    <source>
        <dbReference type="EMBL" id="AIU37320.1"/>
    </source>
</evidence>
<name>A0A097P2F3_GVCP</name>
<organismHost>
    <name type="scientific">Cydia pomonella</name>
    <name type="common">Codling moth</name>
    <dbReference type="NCBI Taxonomy" id="82600"/>
</organismHost>
<accession>A0A097P2F3</accession>
<sequence>MSKRASESITMAGGKKTLTAVEQVVLLKREFHKGVARIENNVIYKLDCKSLNEKTQSLVCVESKKMFDEIETDCSYKFVLERRDNRRFYLLSYEKMDNVVITLKPDLVAEDFENELETLANVYVQGAYQHNDIIKVFGLIEFDGDYKQIDMYIRLNGSSCFKFDPETSRDERIDTVMSKCYKELLNKWWVFHVTCSRFRQYHKLVVRDNTSIQESDNTYTPADDCFENISYGPNKTFVLEEIKAVCKCEYVKTNNPMKSNSGADTKASSKCDDRISFELKTARDRIMYATKFGVSQDVAEETVSDVGSANYSLSLGGKLYCVYTKKVGDNQSFTNIVSIVIDDEEKTSTLMAA</sequence>
<gene>
    <name evidence="1" type="primary">orf113</name>
</gene>
<protein>
    <submittedName>
        <fullName evidence="1">ORF113 lef-3</fullName>
    </submittedName>
</protein>
<dbReference type="EMBL" id="KM217577">
    <property type="protein sequence ID" value="AIU37320.1"/>
    <property type="molecule type" value="Genomic_DNA"/>
</dbReference>
<organism evidence="1">
    <name type="scientific">Cydia pomonella granulosis virus</name>
    <name type="common">CpGV</name>
    <name type="synonym">Cydia pomonella granulovirus</name>
    <dbReference type="NCBI Taxonomy" id="28289"/>
    <lineage>
        <taxon>Viruses</taxon>
        <taxon>Viruses incertae sedis</taxon>
        <taxon>Naldaviricetes</taxon>
        <taxon>Lefavirales</taxon>
        <taxon>Baculoviridae</taxon>
        <taxon>Betabaculovirus</taxon>
        <taxon>Betabaculovirus cypomonellae</taxon>
    </lineage>
</organism>